<evidence type="ECO:0000259" key="2">
    <source>
        <dbReference type="PROSITE" id="PS52039"/>
    </source>
</evidence>
<dbReference type="Gene3D" id="1.10.290.10">
    <property type="entry name" value="Topoisomerase I, domain 4"/>
    <property type="match status" value="1"/>
</dbReference>
<evidence type="ECO:0000256" key="1">
    <source>
        <dbReference type="SAM" id="MobiDB-lite"/>
    </source>
</evidence>
<organism evidence="3 4">
    <name type="scientific">Salmonella dublin</name>
    <dbReference type="NCBI Taxonomy" id="98360"/>
    <lineage>
        <taxon>Bacteria</taxon>
        <taxon>Pseudomonadati</taxon>
        <taxon>Pseudomonadota</taxon>
        <taxon>Gammaproteobacteria</taxon>
        <taxon>Enterobacterales</taxon>
        <taxon>Enterobacteriaceae</taxon>
        <taxon>Salmonella</taxon>
    </lineage>
</organism>
<dbReference type="PROSITE" id="PS52039">
    <property type="entry name" value="TOPO_IA_2"/>
    <property type="match status" value="1"/>
</dbReference>
<dbReference type="RefSeq" id="WP_230320566.1">
    <property type="nucleotide sequence ID" value="NZ_PDOM01000771.1"/>
</dbReference>
<comment type="caution">
    <text evidence="3">The sequence shown here is derived from an EMBL/GenBank/DDBJ whole genome shotgun (WGS) entry which is preliminary data.</text>
</comment>
<sequence length="121" mass="13154">SKVKNAQEAHEAIRPAGEHFRTPAETCLTGDEFRLYELVWMRTLASQMADAKGETLSVTIDATPVSPVNLPDGDVTTATFTASGRTITFHGFLRAYVESVDEGASDDAQKRLPQLSKGQDL</sequence>
<gene>
    <name evidence="3" type="ORF">CR088_30650</name>
</gene>
<dbReference type="InterPro" id="IPR000380">
    <property type="entry name" value="Topo_IA"/>
</dbReference>
<dbReference type="InterPro" id="IPR023405">
    <property type="entry name" value="Topo_IA_core_domain"/>
</dbReference>
<feature type="non-terminal residue" evidence="3">
    <location>
        <position position="1"/>
    </location>
</feature>
<dbReference type="PANTHER" id="PTHR42785:SF1">
    <property type="entry name" value="DNA TOPOISOMERASE"/>
    <property type="match status" value="1"/>
</dbReference>
<evidence type="ECO:0000313" key="4">
    <source>
        <dbReference type="Proteomes" id="UP000221568"/>
    </source>
</evidence>
<feature type="region of interest" description="Disordered" evidence="1">
    <location>
        <begin position="101"/>
        <end position="121"/>
    </location>
</feature>
<reference evidence="3 4" key="1">
    <citation type="submission" date="2017-10" db="EMBL/GenBank/DDBJ databases">
        <title>Characterization of the Virulence Potential of Salmonella enterica Isolates Carrying Incompatibility Group FIB Plasmids using Caco-2 Intestinal Epithelial Cells.</title>
        <authorList>
            <person name="Sanad Y."/>
            <person name="Khajanchi B."/>
            <person name="Deck J."/>
            <person name="Cox J."/>
            <person name="Thaker R."/>
            <person name="Han J."/>
            <person name="Nayak R."/>
            <person name="Foley S."/>
        </authorList>
    </citation>
    <scope>NUCLEOTIDE SEQUENCE [LARGE SCALE GENOMIC DNA]</scope>
    <source>
        <strain evidence="3 4">SE853</strain>
    </source>
</reference>
<dbReference type="InterPro" id="IPR013825">
    <property type="entry name" value="Topo_IA_cen_sub2"/>
</dbReference>
<dbReference type="PANTHER" id="PTHR42785">
    <property type="entry name" value="DNA TOPOISOMERASE, TYPE IA, CORE"/>
    <property type="match status" value="1"/>
</dbReference>
<dbReference type="SUPFAM" id="SSF56712">
    <property type="entry name" value="Prokaryotic type I DNA topoisomerase"/>
    <property type="match status" value="1"/>
</dbReference>
<feature type="domain" description="Topo IA-type catalytic" evidence="2">
    <location>
        <begin position="1"/>
        <end position="121"/>
    </location>
</feature>
<protein>
    <submittedName>
        <fullName evidence="3">DNA topoisomerase I</fullName>
    </submittedName>
</protein>
<keyword evidence="3" id="KW-0413">Isomerase</keyword>
<dbReference type="Proteomes" id="UP000221568">
    <property type="component" value="Unassembled WGS sequence"/>
</dbReference>
<feature type="non-terminal residue" evidence="3">
    <location>
        <position position="121"/>
    </location>
</feature>
<evidence type="ECO:0000313" key="3">
    <source>
        <dbReference type="EMBL" id="PHP44845.1"/>
    </source>
</evidence>
<dbReference type="EMBL" id="PDOM01000771">
    <property type="protein sequence ID" value="PHP44845.1"/>
    <property type="molecule type" value="Genomic_DNA"/>
</dbReference>
<name>A0A7Z1KIF0_SALDU</name>
<dbReference type="GO" id="GO:0003677">
    <property type="term" value="F:DNA binding"/>
    <property type="evidence" value="ECO:0007669"/>
    <property type="project" value="InterPro"/>
</dbReference>
<dbReference type="GO" id="GO:0006265">
    <property type="term" value="P:DNA topological change"/>
    <property type="evidence" value="ECO:0007669"/>
    <property type="project" value="InterPro"/>
</dbReference>
<accession>A0A7Z1KIF0</accession>
<proteinExistence type="predicted"/>
<dbReference type="InterPro" id="IPR013826">
    <property type="entry name" value="Topo_IA_cen_sub3"/>
</dbReference>
<dbReference type="Gene3D" id="2.70.20.10">
    <property type="entry name" value="Topoisomerase I, domain 3"/>
    <property type="match status" value="1"/>
</dbReference>
<dbReference type="InterPro" id="IPR013497">
    <property type="entry name" value="Topo_IA_cen"/>
</dbReference>
<dbReference type="Pfam" id="PF01131">
    <property type="entry name" value="Topoisom_bac"/>
    <property type="match status" value="1"/>
</dbReference>
<dbReference type="GO" id="GO:0003917">
    <property type="term" value="F:DNA topoisomerase type I (single strand cut, ATP-independent) activity"/>
    <property type="evidence" value="ECO:0007669"/>
    <property type="project" value="InterPro"/>
</dbReference>
<dbReference type="AlphaFoldDB" id="A0A7Z1KIF0"/>